<proteinExistence type="predicted"/>
<comment type="caution">
    <text evidence="4">The sequence shown here is derived from an EMBL/GenBank/DDBJ whole genome shotgun (WGS) entry which is preliminary data.</text>
</comment>
<evidence type="ECO:0000259" key="3">
    <source>
        <dbReference type="Pfam" id="PF07727"/>
    </source>
</evidence>
<evidence type="ECO:0000256" key="1">
    <source>
        <dbReference type="SAM" id="Coils"/>
    </source>
</evidence>
<protein>
    <recommendedName>
        <fullName evidence="3">Reverse transcriptase Ty1/copia-type domain-containing protein</fullName>
    </recommendedName>
</protein>
<keyword evidence="1" id="KW-0175">Coiled coil</keyword>
<gene>
    <name evidence="4" type="ORF">Tci_005212</name>
</gene>
<feature type="compositionally biased region" description="Polar residues" evidence="2">
    <location>
        <begin position="1302"/>
        <end position="1314"/>
    </location>
</feature>
<feature type="region of interest" description="Disordered" evidence="2">
    <location>
        <begin position="206"/>
        <end position="229"/>
    </location>
</feature>
<feature type="compositionally biased region" description="Polar residues" evidence="2">
    <location>
        <begin position="729"/>
        <end position="742"/>
    </location>
</feature>
<feature type="compositionally biased region" description="Acidic residues" evidence="2">
    <location>
        <begin position="1352"/>
        <end position="1393"/>
    </location>
</feature>
<feature type="coiled-coil region" evidence="1">
    <location>
        <begin position="262"/>
        <end position="296"/>
    </location>
</feature>
<feature type="region of interest" description="Disordered" evidence="2">
    <location>
        <begin position="2771"/>
        <end position="2792"/>
    </location>
</feature>
<name>A0A6L2JC02_TANCI</name>
<reference evidence="4" key="1">
    <citation type="journal article" date="2019" name="Sci. Rep.">
        <title>Draft genome of Tanacetum cinerariifolium, the natural source of mosquito coil.</title>
        <authorList>
            <person name="Yamashiro T."/>
            <person name="Shiraishi A."/>
            <person name="Satake H."/>
            <person name="Nakayama K."/>
        </authorList>
    </citation>
    <scope>NUCLEOTIDE SEQUENCE</scope>
</reference>
<feature type="region of interest" description="Disordered" evidence="2">
    <location>
        <begin position="1224"/>
        <end position="1269"/>
    </location>
</feature>
<feature type="compositionally biased region" description="Basic and acidic residues" evidence="2">
    <location>
        <begin position="1697"/>
        <end position="1707"/>
    </location>
</feature>
<feature type="compositionally biased region" description="Polar residues" evidence="2">
    <location>
        <begin position="213"/>
        <end position="228"/>
    </location>
</feature>
<feature type="region of interest" description="Disordered" evidence="2">
    <location>
        <begin position="1639"/>
        <end position="1710"/>
    </location>
</feature>
<feature type="compositionally biased region" description="Polar residues" evidence="2">
    <location>
        <begin position="1419"/>
        <end position="1430"/>
    </location>
</feature>
<dbReference type="Pfam" id="PF07727">
    <property type="entry name" value="RVT_2"/>
    <property type="match status" value="1"/>
</dbReference>
<evidence type="ECO:0000256" key="2">
    <source>
        <dbReference type="SAM" id="MobiDB-lite"/>
    </source>
</evidence>
<feature type="compositionally biased region" description="Low complexity" evidence="2">
    <location>
        <begin position="690"/>
        <end position="702"/>
    </location>
</feature>
<dbReference type="SUPFAM" id="SSF56672">
    <property type="entry name" value="DNA/RNA polymerases"/>
    <property type="match status" value="1"/>
</dbReference>
<feature type="compositionally biased region" description="Basic and acidic residues" evidence="2">
    <location>
        <begin position="1639"/>
        <end position="1680"/>
    </location>
</feature>
<dbReference type="InterPro" id="IPR013103">
    <property type="entry name" value="RVT_2"/>
</dbReference>
<accession>A0A6L2JC02</accession>
<sequence length="2808" mass="320442">MSTLSQFALACNSIVLKEVLAVMFENDNKHDVNLVIDRHTKLNDLGISILQRAELILDVEKQGYSAEVFETVKVLKDLQETDNAKASQHYSYAYPSPPQSNHSSVPSSYPYQSLMNHQTSSIPQIAYQSPQVTTQPMTESPLMDLGFAVLVFFPRDYPIACLNKAMSFLTAVASLRFPSTINKLRTSSKLRNQAAIQDGRVTVQQVQGRQGQSYSSTGYKSNGENNASGLEMTEDLDTYDSDCDDISNTQAVLMANISIYGSNVISEEKITLKEQVDSLEQNLSKQINKKECLLQTFIVFKSESKEKEDKYLEKEIDLEKKIKELDNILFKVAPKELSKISLVNKSLKKLKLYLAKFENVVKIRTTPNARTEEFFEKNDLKAQLQDKDSTIYKLKGMIKSMREKSKEENVEYDYGEIETKNVELENSTRVHTKEYGDSLIDKLNLKSSKNEDLKPQIEDKVFVITSLKTDLRRIKGKEIIDIAAHKPSANTIVPVETQKPELKVYSRKPKNVKNVGSSKKDKIVKSKNANHSEPNHTWGSNASDIPSSFSLVMTGFPDCSLDTKPDLSFFHVFGALCYPTNDNDDLGKLDAKVDIDIFVDYAPVKKASGHGLQCMTPATSSSGLVPNTISQQPCIPPNRDDWNHLFQPMFDEYFTPPAIVVPLIQEAVAPRAVDLADSLVSTSIDQDAPSSSTISTQEQEQSLNISQGFEESPKIPTFRDDPLPESLNEDSTSQGSSSNVRQPTLHLNTLVDRLRVLKNKARLVAQGFRQEVGINFKESFSPYNPSHVYKLKKALYGLKQVPRAWYNMLSSFLISQHVSKGAVDPTLFTRQAGNDLLLVQIYVDDIIFSSTNTAMCNEFANKIATKFKMSVMGQMSFFLGLKISQSPEGIFINQSNYAYEIVKKNGMLTSDFVDPPMVEKSKLDEDLQGTPIDATLYRDMIGSLMYLTSSRPDLIYAVYFCARYQAKPIKKHLNAVKWIFQYLKEPLTWVSGTRRIPVTLDTRRSTSGSAQFLAGLQRSKKCTAISSTKAEYVALSGCYAQILWMRSQITDYGIQFNKIPLYCDNKRQVFEDLPLEQGILFFIRDLGHTRDITYLTDVNADYLHQPWRAFSFAINKFLSDLLFQIEYKDAKKTNKMSYHRFTKIIIDYFMLKDPSILRRNKKFWHTARDDTLFTSRRCISRHEDTQVYGTILPTELINQAMFESKSYQTYYSFDFREKAPKPKYIQKKADSDTSPKKKPIQATKGTRLKSKSKVAKPDKKKQPAKKTKAKGLAILSEVALTKAEQIKLATKRSKKYFHISHESGTSNGVDTQSKVLDEQQQENSGTDEGTGTKLGVLDVPPYESASDKESWGDSEDKDDNDDDGESDDHDDDKDDEEKLDDEETMDDEEDDDVIKEVYDDVNVNLGNDDSEMTDVDQGASEQKNVSQKSGFEQEKEDAHVTLTPVLGTQKADESVQSSYVSSDFTSKLLNLENPSLADNKISSLTKTPVPHTTSFPEFTSGFTTTTPLPPSVSSLESKIAELKQTNQFAVAVSLISGIVDKYLASKMKEAVSVPVQLQTNKLKEEAQAENQEFLNQMAYAITSSLSEFKLKKILINKIEANKLINRSDNPKNLYNTLVESYNFEKDIITSNGDVVLLKKGQDDQDKDEKPSAGSDRETKRRKSGNDAESSKDLRSKEKKSSSISKDASHHKYSGKSTHAEEPSHTVEDSGMQQDQEFIMVDFRPPQTWISQVALAEEPPTSFYEFNDTSFDFSAFVMDRLQILNVTQEILVGLAFNLLKGTCKSITELEYHLEECSKATTGRDLSRRYSTSVTKTKAATYKLKCIEDLVPELWSPVLLKYDQHAYLGTSHWGPKPQRFYGYASNLTSSKDVYSRRRIITVTRLKIMKKYDYGHLEEIEVRRDDQQLYMFKEGDFKRLRLQDIKDMLLLLIQQKLTNLTIDEQYDLNVALPARRGRVIFIAACSYSTDIHKDIMKAQKQVFVDDDYYYMPLVYNVKGRFLHFERLEFSLITRLHFGSYSFRKFKSRDVTFVSRVLPHKLGLKVSSLDLLGLTEDEELFGKLVDDDTVRVCLLLALEVIFIRKKLVDEVPDTLMRLVENLVVWNDFRWGSLIWWNRDPEIIPRGLAWSRKQLFKRSDYSLLFGKVILDLTPMISEQQNFWYMAFRKFYMSYIPRSPPTTYTDLFDDYMKKLASSHKRGKIDSRDLPIIRRCDTTSVEEIRLKDGVIAKLNSRVIGRERKGVSLTKFCVNGPAMIDLDSDEDLVKGYLIQEESRLKQEGEERCRLEEHKMMKALFLKTLQEEVQRRDEKEKLIKLATGKEHKDLVHFQLIIGETHLLWLKRRPLKTLKDQYMNLFLKDVKPWVEDLSRYNRATDRVHLTDAFDIHLGRQGYPMTLIRPWLVVILSSFSFKIRSPCGMLMALCTKFHGVMLKRIIVIVPTPYSSRLLGLSMDEEPIIKAKIPDVMVQAKLFDQKGIDHKRYTISFTANAVNVPKQGRVFGDCGDVVLRTSYRPYSYGKNTMCVLVQRNRISSSRPSTPPTLYTRPSTRPSYYAGTSRSAMNVRKAECSNCKFLAEKIKTLEAKIKILKGTLEMERHPKNHTIKSAAILHELYNDMENLVKMDDRNITIKEYIRLEEEKSCRRGKVYNWETVKYGKIWDNKDIHDLGSVGAEFPAIVFNDTLTYETTLLYEPTPTVSYFDDLDFFKDFENEFSAIVYNDAQTSKSNLLAEPILCTQHINEFDLKEETSLSKYNEEEQNILNFNDLFPFNVIYPNDSKSDKENDDDKVDIEHSSGDLSVKPLPDVTNMNVGAYA</sequence>
<feature type="domain" description="Reverse transcriptase Ty1/copia-type" evidence="3">
    <location>
        <begin position="785"/>
        <end position="917"/>
    </location>
</feature>
<evidence type="ECO:0000313" key="4">
    <source>
        <dbReference type="EMBL" id="GEU33234.1"/>
    </source>
</evidence>
<feature type="region of interest" description="Disordered" evidence="2">
    <location>
        <begin position="684"/>
        <end position="742"/>
    </location>
</feature>
<dbReference type="EMBL" id="BKCJ010000441">
    <property type="protein sequence ID" value="GEU33234.1"/>
    <property type="molecule type" value="Genomic_DNA"/>
</dbReference>
<organism evidence="4">
    <name type="scientific">Tanacetum cinerariifolium</name>
    <name type="common">Dalmatian daisy</name>
    <name type="synonym">Chrysanthemum cinerariifolium</name>
    <dbReference type="NCBI Taxonomy" id="118510"/>
    <lineage>
        <taxon>Eukaryota</taxon>
        <taxon>Viridiplantae</taxon>
        <taxon>Streptophyta</taxon>
        <taxon>Embryophyta</taxon>
        <taxon>Tracheophyta</taxon>
        <taxon>Spermatophyta</taxon>
        <taxon>Magnoliopsida</taxon>
        <taxon>eudicotyledons</taxon>
        <taxon>Gunneridae</taxon>
        <taxon>Pentapetalae</taxon>
        <taxon>asterids</taxon>
        <taxon>campanulids</taxon>
        <taxon>Asterales</taxon>
        <taxon>Asteraceae</taxon>
        <taxon>Asteroideae</taxon>
        <taxon>Anthemideae</taxon>
        <taxon>Anthemidinae</taxon>
        <taxon>Tanacetum</taxon>
    </lineage>
</organism>
<dbReference type="PANTHER" id="PTHR11439:SF442">
    <property type="entry name" value="CYSTEINE-RICH RLK (RECEPTOR-LIKE PROTEIN KINASE) 8"/>
    <property type="match status" value="1"/>
</dbReference>
<feature type="compositionally biased region" description="Basic and acidic residues" evidence="2">
    <location>
        <begin position="711"/>
        <end position="722"/>
    </location>
</feature>
<dbReference type="CDD" id="cd09272">
    <property type="entry name" value="RNase_HI_RT_Ty1"/>
    <property type="match status" value="1"/>
</dbReference>
<dbReference type="PANTHER" id="PTHR11439">
    <property type="entry name" value="GAG-POL-RELATED RETROTRANSPOSON"/>
    <property type="match status" value="1"/>
</dbReference>
<feature type="region of interest" description="Disordered" evidence="2">
    <location>
        <begin position="1300"/>
        <end position="1436"/>
    </location>
</feature>
<dbReference type="InterPro" id="IPR043502">
    <property type="entry name" value="DNA/RNA_pol_sf"/>
</dbReference>